<gene>
    <name evidence="14" type="ORF">MMEN_LOCUS7153</name>
</gene>
<dbReference type="EMBL" id="CAJRST010006668">
    <property type="protein sequence ID" value="CAG5896139.1"/>
    <property type="molecule type" value="Genomic_DNA"/>
</dbReference>
<keyword evidence="11" id="KW-0325">Glycoprotein</keyword>
<dbReference type="Pfam" id="PF00028">
    <property type="entry name" value="Cadherin"/>
    <property type="match status" value="2"/>
</dbReference>
<evidence type="ECO:0000256" key="9">
    <source>
        <dbReference type="ARBA" id="ARBA00022989"/>
    </source>
</evidence>
<evidence type="ECO:0000259" key="13">
    <source>
        <dbReference type="PROSITE" id="PS50268"/>
    </source>
</evidence>
<sequence>MDRETRDQYVLVIQAKDMVGQMGGLSGTTSVTVTLTDVNDNPPRFTHTRTGSQVRIDTPLWSIGADRIQGQRLVKWRGRSQESYQYTVLESLPVRSVVARIKAADADVGSNAEMDYRIMDGDGPGTFNITTDEETQDGVIILQKPLDFETKSGFALRIEATNRNIDSNFLSLGPFSDTTSVKVTVQDVNEPPLFSSTLNKMVVSEDAKVGTSIGRVSAHDPDTSSSAIRYSIDRNTDLERFFNVDALSGIISTAKPLDREANSVHNLTILAIESRKFNSKHSQKC</sequence>
<dbReference type="InterPro" id="IPR039808">
    <property type="entry name" value="Cadherin"/>
</dbReference>
<dbReference type="InterPro" id="IPR015919">
    <property type="entry name" value="Cadherin-like_sf"/>
</dbReference>
<keyword evidence="3" id="KW-0812">Transmembrane</keyword>
<dbReference type="Gene3D" id="2.60.40.60">
    <property type="entry name" value="Cadherins"/>
    <property type="match status" value="3"/>
</dbReference>
<evidence type="ECO:0000256" key="5">
    <source>
        <dbReference type="ARBA" id="ARBA00022729"/>
    </source>
</evidence>
<dbReference type="PRINTS" id="PR00205">
    <property type="entry name" value="CADHERIN"/>
</dbReference>
<protein>
    <submittedName>
        <fullName evidence="14">(Atlantic silverside) hypothetical protein</fullName>
    </submittedName>
</protein>
<dbReference type="GO" id="GO:0008013">
    <property type="term" value="F:beta-catenin binding"/>
    <property type="evidence" value="ECO:0007669"/>
    <property type="project" value="TreeGrafter"/>
</dbReference>
<dbReference type="GO" id="GO:0007156">
    <property type="term" value="P:homophilic cell adhesion via plasma membrane adhesion molecules"/>
    <property type="evidence" value="ECO:0007669"/>
    <property type="project" value="InterPro"/>
</dbReference>
<evidence type="ECO:0000256" key="11">
    <source>
        <dbReference type="ARBA" id="ARBA00023180"/>
    </source>
</evidence>
<keyword evidence="15" id="KW-1185">Reference proteome</keyword>
<organism evidence="14 15">
    <name type="scientific">Menidia menidia</name>
    <name type="common">Atlantic silverside</name>
    <dbReference type="NCBI Taxonomy" id="238744"/>
    <lineage>
        <taxon>Eukaryota</taxon>
        <taxon>Metazoa</taxon>
        <taxon>Chordata</taxon>
        <taxon>Craniata</taxon>
        <taxon>Vertebrata</taxon>
        <taxon>Euteleostomi</taxon>
        <taxon>Actinopterygii</taxon>
        <taxon>Neopterygii</taxon>
        <taxon>Teleostei</taxon>
        <taxon>Neoteleostei</taxon>
        <taxon>Acanthomorphata</taxon>
        <taxon>Ovalentaria</taxon>
        <taxon>Atherinomorphae</taxon>
        <taxon>Atheriniformes</taxon>
        <taxon>Atherinopsidae</taxon>
        <taxon>Menidiinae</taxon>
        <taxon>Menidia</taxon>
    </lineage>
</organism>
<name>A0A8S4AU15_9TELE</name>
<keyword evidence="2" id="KW-1003">Cell membrane</keyword>
<feature type="domain" description="Cadherin" evidence="13">
    <location>
        <begin position="195"/>
        <end position="274"/>
    </location>
</feature>
<comment type="subcellular location">
    <subcellularLocation>
        <location evidence="1">Cell membrane</location>
        <topology evidence="1">Single-pass type I membrane protein</topology>
    </subcellularLocation>
</comment>
<dbReference type="PANTHER" id="PTHR24027">
    <property type="entry name" value="CADHERIN-23"/>
    <property type="match status" value="1"/>
</dbReference>
<dbReference type="AlphaFoldDB" id="A0A8S4AU15"/>
<dbReference type="SMART" id="SM00112">
    <property type="entry name" value="CA"/>
    <property type="match status" value="2"/>
</dbReference>
<keyword evidence="6" id="KW-0677">Repeat</keyword>
<comment type="caution">
    <text evidence="14">The sequence shown here is derived from an EMBL/GenBank/DDBJ whole genome shotgun (WGS) entry which is preliminary data.</text>
</comment>
<evidence type="ECO:0000256" key="2">
    <source>
        <dbReference type="ARBA" id="ARBA00022475"/>
    </source>
</evidence>
<proteinExistence type="predicted"/>
<dbReference type="SUPFAM" id="SSF49313">
    <property type="entry name" value="Cadherin-like"/>
    <property type="match status" value="3"/>
</dbReference>
<dbReference type="GO" id="GO:0005912">
    <property type="term" value="C:adherens junction"/>
    <property type="evidence" value="ECO:0007669"/>
    <property type="project" value="TreeGrafter"/>
</dbReference>
<accession>A0A8S4AU15</accession>
<dbReference type="GO" id="GO:0044331">
    <property type="term" value="P:cell-cell adhesion mediated by cadherin"/>
    <property type="evidence" value="ECO:0007669"/>
    <property type="project" value="TreeGrafter"/>
</dbReference>
<dbReference type="GO" id="GO:0016477">
    <property type="term" value="P:cell migration"/>
    <property type="evidence" value="ECO:0007669"/>
    <property type="project" value="TreeGrafter"/>
</dbReference>
<dbReference type="OrthoDB" id="6252479at2759"/>
<evidence type="ECO:0000256" key="6">
    <source>
        <dbReference type="ARBA" id="ARBA00022737"/>
    </source>
</evidence>
<dbReference type="GO" id="GO:0045296">
    <property type="term" value="F:cadherin binding"/>
    <property type="evidence" value="ECO:0007669"/>
    <property type="project" value="TreeGrafter"/>
</dbReference>
<dbReference type="InterPro" id="IPR020894">
    <property type="entry name" value="Cadherin_CS"/>
</dbReference>
<dbReference type="GO" id="GO:0034332">
    <property type="term" value="P:adherens junction organization"/>
    <property type="evidence" value="ECO:0007669"/>
    <property type="project" value="TreeGrafter"/>
</dbReference>
<evidence type="ECO:0000256" key="10">
    <source>
        <dbReference type="ARBA" id="ARBA00023136"/>
    </source>
</evidence>
<keyword evidence="5" id="KW-0732">Signal</keyword>
<dbReference type="Proteomes" id="UP000677803">
    <property type="component" value="Unassembled WGS sequence"/>
</dbReference>
<evidence type="ECO:0000256" key="12">
    <source>
        <dbReference type="PROSITE-ProRule" id="PRU00043"/>
    </source>
</evidence>
<keyword evidence="7 12" id="KW-0106">Calcium</keyword>
<dbReference type="GO" id="GO:0016339">
    <property type="term" value="P:calcium-dependent cell-cell adhesion via plasma membrane cell adhesion molecules"/>
    <property type="evidence" value="ECO:0007669"/>
    <property type="project" value="TreeGrafter"/>
</dbReference>
<keyword evidence="4" id="KW-0479">Metal-binding</keyword>
<dbReference type="GO" id="GO:0005509">
    <property type="term" value="F:calcium ion binding"/>
    <property type="evidence" value="ECO:0007669"/>
    <property type="project" value="UniProtKB-UniRule"/>
</dbReference>
<feature type="domain" description="Cadherin" evidence="13">
    <location>
        <begin position="80"/>
        <end position="194"/>
    </location>
</feature>
<keyword evidence="8" id="KW-0130">Cell adhesion</keyword>
<evidence type="ECO:0000313" key="15">
    <source>
        <dbReference type="Proteomes" id="UP000677803"/>
    </source>
</evidence>
<dbReference type="PROSITE" id="PS00232">
    <property type="entry name" value="CADHERIN_1"/>
    <property type="match status" value="1"/>
</dbReference>
<dbReference type="GO" id="GO:0007043">
    <property type="term" value="P:cell-cell junction assembly"/>
    <property type="evidence" value="ECO:0007669"/>
    <property type="project" value="TreeGrafter"/>
</dbReference>
<dbReference type="GO" id="GO:0000902">
    <property type="term" value="P:cell morphogenesis"/>
    <property type="evidence" value="ECO:0007669"/>
    <property type="project" value="TreeGrafter"/>
</dbReference>
<dbReference type="GO" id="GO:0016342">
    <property type="term" value="C:catenin complex"/>
    <property type="evidence" value="ECO:0007669"/>
    <property type="project" value="TreeGrafter"/>
</dbReference>
<evidence type="ECO:0000256" key="1">
    <source>
        <dbReference type="ARBA" id="ARBA00004251"/>
    </source>
</evidence>
<reference evidence="14" key="1">
    <citation type="submission" date="2021-05" db="EMBL/GenBank/DDBJ databases">
        <authorList>
            <person name="Tigano A."/>
        </authorList>
    </citation>
    <scope>NUCLEOTIDE SEQUENCE</scope>
</reference>
<evidence type="ECO:0000256" key="8">
    <source>
        <dbReference type="ARBA" id="ARBA00022889"/>
    </source>
</evidence>
<keyword evidence="10" id="KW-0472">Membrane</keyword>
<evidence type="ECO:0000256" key="7">
    <source>
        <dbReference type="ARBA" id="ARBA00022837"/>
    </source>
</evidence>
<dbReference type="PANTHER" id="PTHR24027:SF91">
    <property type="entry name" value="CADHERIN-7"/>
    <property type="match status" value="1"/>
</dbReference>
<dbReference type="InterPro" id="IPR002126">
    <property type="entry name" value="Cadherin-like_dom"/>
</dbReference>
<dbReference type="PROSITE" id="PS50268">
    <property type="entry name" value="CADHERIN_2"/>
    <property type="match status" value="3"/>
</dbReference>
<evidence type="ECO:0000256" key="3">
    <source>
        <dbReference type="ARBA" id="ARBA00022692"/>
    </source>
</evidence>
<dbReference type="CDD" id="cd11304">
    <property type="entry name" value="Cadherin_repeat"/>
    <property type="match status" value="3"/>
</dbReference>
<feature type="domain" description="Cadherin" evidence="13">
    <location>
        <begin position="1"/>
        <end position="45"/>
    </location>
</feature>
<evidence type="ECO:0000313" key="14">
    <source>
        <dbReference type="EMBL" id="CAG5896139.1"/>
    </source>
</evidence>
<dbReference type="FunFam" id="2.60.40.60:FF:000097">
    <property type="entry name" value="cadherin-12 isoform X1"/>
    <property type="match status" value="1"/>
</dbReference>
<evidence type="ECO:0000256" key="4">
    <source>
        <dbReference type="ARBA" id="ARBA00022723"/>
    </source>
</evidence>
<dbReference type="FunFam" id="2.60.40.60:FF:000012">
    <property type="entry name" value="Cadherin 24"/>
    <property type="match status" value="1"/>
</dbReference>
<keyword evidence="9" id="KW-1133">Transmembrane helix</keyword>